<keyword evidence="1" id="KW-0805">Transcription regulation</keyword>
<dbReference type="PRINTS" id="PR00455">
    <property type="entry name" value="HTHTETR"/>
</dbReference>
<evidence type="ECO:0000256" key="4">
    <source>
        <dbReference type="PROSITE-ProRule" id="PRU00335"/>
    </source>
</evidence>
<dbReference type="GO" id="GO:0003677">
    <property type="term" value="F:DNA binding"/>
    <property type="evidence" value="ECO:0007669"/>
    <property type="project" value="UniProtKB-UniRule"/>
</dbReference>
<comment type="caution">
    <text evidence="6">The sequence shown here is derived from an EMBL/GenBank/DDBJ whole genome shotgun (WGS) entry which is preliminary data.</text>
</comment>
<name>A0A318ITW2_BURPY</name>
<evidence type="ECO:0000259" key="5">
    <source>
        <dbReference type="PROSITE" id="PS50977"/>
    </source>
</evidence>
<keyword evidence="3" id="KW-0804">Transcription</keyword>
<sequence length="203" mass="22886">MRASKRQLVVDKATELFSKHGFHPVGVDWIIDDSRVARMTLYRHFPSKDELIREVLVQRYDLIVGSIDAQLQHVTDPIERVKTIFDWYEAWFNTPAFAGCLFERALAEFGTAYAPISDVAIRYRRKMVEWIAELLAALVSPETAQRLAAVYMMLLDGATVEARAFNDSASAGRAWQAAKALLKQEIRGGTGHAKHADAHTQRA</sequence>
<dbReference type="PANTHER" id="PTHR47506:SF1">
    <property type="entry name" value="HTH-TYPE TRANSCRIPTIONAL REGULATOR YJDC"/>
    <property type="match status" value="1"/>
</dbReference>
<organism evidence="6 7">
    <name type="scientific">Burkholderia pyrrocinia</name>
    <name type="common">Pseudomonas pyrrocinia</name>
    <dbReference type="NCBI Taxonomy" id="60550"/>
    <lineage>
        <taxon>Bacteria</taxon>
        <taxon>Pseudomonadati</taxon>
        <taxon>Pseudomonadota</taxon>
        <taxon>Betaproteobacteria</taxon>
        <taxon>Burkholderiales</taxon>
        <taxon>Burkholderiaceae</taxon>
        <taxon>Burkholderia</taxon>
        <taxon>Burkholderia cepacia complex</taxon>
    </lineage>
</organism>
<dbReference type="AlphaFoldDB" id="A0A318ITW2"/>
<feature type="domain" description="HTH tetR-type" evidence="5">
    <location>
        <begin position="3"/>
        <end position="63"/>
    </location>
</feature>
<dbReference type="SUPFAM" id="SSF46689">
    <property type="entry name" value="Homeodomain-like"/>
    <property type="match status" value="1"/>
</dbReference>
<evidence type="ECO:0000256" key="1">
    <source>
        <dbReference type="ARBA" id="ARBA00023015"/>
    </source>
</evidence>
<dbReference type="PROSITE" id="PS50977">
    <property type="entry name" value="HTH_TETR_2"/>
    <property type="match status" value="1"/>
</dbReference>
<dbReference type="InterPro" id="IPR001647">
    <property type="entry name" value="HTH_TetR"/>
</dbReference>
<dbReference type="EMBL" id="QJJY01000003">
    <property type="protein sequence ID" value="PXX38030.1"/>
    <property type="molecule type" value="Genomic_DNA"/>
</dbReference>
<dbReference type="PANTHER" id="PTHR47506">
    <property type="entry name" value="TRANSCRIPTIONAL REGULATORY PROTEIN"/>
    <property type="match status" value="1"/>
</dbReference>
<keyword evidence="2 4" id="KW-0238">DNA-binding</keyword>
<feature type="DNA-binding region" description="H-T-H motif" evidence="4">
    <location>
        <begin position="26"/>
        <end position="45"/>
    </location>
</feature>
<dbReference type="InterPro" id="IPR009057">
    <property type="entry name" value="Homeodomain-like_sf"/>
</dbReference>
<gene>
    <name evidence="6" type="ORF">NA66_10038</name>
</gene>
<proteinExistence type="predicted"/>
<evidence type="ECO:0000256" key="3">
    <source>
        <dbReference type="ARBA" id="ARBA00023163"/>
    </source>
</evidence>
<reference evidence="6 7" key="1">
    <citation type="submission" date="2018-05" db="EMBL/GenBank/DDBJ databases">
        <title>Comparative genomics of bacterial root endophytes of switchgrass collected from native prairies over two seasons.</title>
        <authorList>
            <person name="Tang Y."/>
        </authorList>
    </citation>
    <scope>NUCLEOTIDE SEQUENCE [LARGE SCALE GENOMIC DNA]</scope>
    <source>
        <strain evidence="6 7">NFIX32</strain>
    </source>
</reference>
<dbReference type="Proteomes" id="UP000247755">
    <property type="component" value="Unassembled WGS sequence"/>
</dbReference>
<dbReference type="RefSeq" id="WP_072438011.1">
    <property type="nucleotide sequence ID" value="NZ_QJJY01000003.1"/>
</dbReference>
<dbReference type="SUPFAM" id="SSF48498">
    <property type="entry name" value="Tetracyclin repressor-like, C-terminal domain"/>
    <property type="match status" value="1"/>
</dbReference>
<evidence type="ECO:0000313" key="7">
    <source>
        <dbReference type="Proteomes" id="UP000247755"/>
    </source>
</evidence>
<dbReference type="InterPro" id="IPR036271">
    <property type="entry name" value="Tet_transcr_reg_TetR-rel_C_sf"/>
</dbReference>
<accession>A0A318ITW2</accession>
<dbReference type="Gene3D" id="1.10.357.10">
    <property type="entry name" value="Tetracycline Repressor, domain 2"/>
    <property type="match status" value="1"/>
</dbReference>
<protein>
    <submittedName>
        <fullName evidence="6">TetR family transcriptional regulator</fullName>
    </submittedName>
</protein>
<evidence type="ECO:0000313" key="6">
    <source>
        <dbReference type="EMBL" id="PXX38030.1"/>
    </source>
</evidence>
<evidence type="ECO:0000256" key="2">
    <source>
        <dbReference type="ARBA" id="ARBA00023125"/>
    </source>
</evidence>
<dbReference type="Pfam" id="PF00440">
    <property type="entry name" value="TetR_N"/>
    <property type="match status" value="1"/>
</dbReference>